<dbReference type="EMBL" id="JF894101">
    <property type="protein sequence ID" value="AEQ77273.1"/>
    <property type="molecule type" value="Genomic_DNA"/>
</dbReference>
<keyword evidence="1" id="KW-0732">Signal</keyword>
<proteinExistence type="predicted"/>
<feature type="chain" id="PRO_5038609490" evidence="1">
    <location>
        <begin position="24"/>
        <end position="96"/>
    </location>
</feature>
<sequence length="96" mass="10458">MPAKRALLCCVLTIFVTAGTVFGTGPVAAAMPHRAAAGPPACRDRQMWCHEARTKPTSIRCGSSAFERPGKSWTNVRRGLGCAHGRSHWRRKEIAK</sequence>
<gene>
    <name evidence="2" type="primary">apoD10</name>
</gene>
<organism evidence="2">
    <name type="scientific">Amycolatopsis sp. FU40</name>
    <dbReference type="NCBI Taxonomy" id="2914159"/>
    <lineage>
        <taxon>Bacteria</taxon>
        <taxon>Bacillati</taxon>
        <taxon>Actinomycetota</taxon>
        <taxon>Actinomycetes</taxon>
        <taxon>Pseudonocardiales</taxon>
        <taxon>Pseudonocardiaceae</taxon>
        <taxon>Amycolatopsis</taxon>
    </lineage>
</organism>
<protein>
    <submittedName>
        <fullName evidence="2">Uncharacterized protein apoD10</fullName>
    </submittedName>
</protein>
<dbReference type="AlphaFoldDB" id="G8EG81"/>
<accession>G8EG81</accession>
<feature type="signal peptide" evidence="1">
    <location>
        <begin position="1"/>
        <end position="23"/>
    </location>
</feature>
<evidence type="ECO:0000256" key="1">
    <source>
        <dbReference type="SAM" id="SignalP"/>
    </source>
</evidence>
<reference evidence="2" key="1">
    <citation type="journal article" date="2011" name="Tetrahedron">
        <title>Biosynthesis of the Apoptolidins in Nocardiopsis sp. FU 40.</title>
        <authorList>
            <person name="Du Y."/>
            <person name="Derewacz D.K."/>
            <person name="Deguire S.M."/>
            <person name="Teske J."/>
            <person name="Ravel J."/>
            <person name="Sulikowski G.A."/>
            <person name="Bachmann B.O."/>
        </authorList>
    </citation>
    <scope>NUCLEOTIDE SEQUENCE</scope>
    <source>
        <strain evidence="2">FU 40</strain>
    </source>
</reference>
<name>G8EG81_9PSEU</name>
<evidence type="ECO:0000313" key="2">
    <source>
        <dbReference type="EMBL" id="AEQ77273.1"/>
    </source>
</evidence>